<accession>A0ABP8Z6Y8</accession>
<organism evidence="2 3">
    <name type="scientific">Nocardioides endophyticus</name>
    <dbReference type="NCBI Taxonomy" id="1353775"/>
    <lineage>
        <taxon>Bacteria</taxon>
        <taxon>Bacillati</taxon>
        <taxon>Actinomycetota</taxon>
        <taxon>Actinomycetes</taxon>
        <taxon>Propionibacteriales</taxon>
        <taxon>Nocardioidaceae</taxon>
        <taxon>Nocardioides</taxon>
    </lineage>
</organism>
<reference evidence="3" key="1">
    <citation type="journal article" date="2019" name="Int. J. Syst. Evol. Microbiol.">
        <title>The Global Catalogue of Microorganisms (GCM) 10K type strain sequencing project: providing services to taxonomists for standard genome sequencing and annotation.</title>
        <authorList>
            <consortium name="The Broad Institute Genomics Platform"/>
            <consortium name="The Broad Institute Genome Sequencing Center for Infectious Disease"/>
            <person name="Wu L."/>
            <person name="Ma J."/>
        </authorList>
    </citation>
    <scope>NUCLEOTIDE SEQUENCE [LARGE SCALE GENOMIC DNA]</scope>
    <source>
        <strain evidence="3">JCM 18532</strain>
    </source>
</reference>
<dbReference type="Pfam" id="PF12728">
    <property type="entry name" value="HTH_17"/>
    <property type="match status" value="1"/>
</dbReference>
<dbReference type="NCBIfam" id="TIGR01764">
    <property type="entry name" value="excise"/>
    <property type="match status" value="1"/>
</dbReference>
<dbReference type="InterPro" id="IPR010093">
    <property type="entry name" value="SinI_DNA-bd"/>
</dbReference>
<comment type="caution">
    <text evidence="2">The sequence shown here is derived from an EMBL/GenBank/DDBJ whole genome shotgun (WGS) entry which is preliminary data.</text>
</comment>
<dbReference type="InterPro" id="IPR041657">
    <property type="entry name" value="HTH_17"/>
</dbReference>
<protein>
    <recommendedName>
        <fullName evidence="1">Helix-turn-helix domain-containing protein</fullName>
    </recommendedName>
</protein>
<name>A0ABP8Z6Y8_9ACTN</name>
<evidence type="ECO:0000313" key="2">
    <source>
        <dbReference type="EMBL" id="GAA4747837.1"/>
    </source>
</evidence>
<dbReference type="SUPFAM" id="SSF46955">
    <property type="entry name" value="Putative DNA-binding domain"/>
    <property type="match status" value="1"/>
</dbReference>
<feature type="domain" description="Helix-turn-helix" evidence="1">
    <location>
        <begin position="12"/>
        <end position="61"/>
    </location>
</feature>
<dbReference type="Proteomes" id="UP001499882">
    <property type="component" value="Unassembled WGS sequence"/>
</dbReference>
<keyword evidence="3" id="KW-1185">Reference proteome</keyword>
<dbReference type="InterPro" id="IPR009061">
    <property type="entry name" value="DNA-bd_dom_put_sf"/>
</dbReference>
<evidence type="ECO:0000259" key="1">
    <source>
        <dbReference type="Pfam" id="PF12728"/>
    </source>
</evidence>
<proteinExistence type="predicted"/>
<gene>
    <name evidence="2" type="ORF">GCM10023350_35940</name>
</gene>
<dbReference type="EMBL" id="BAABKN010000023">
    <property type="protein sequence ID" value="GAA4747837.1"/>
    <property type="molecule type" value="Genomic_DNA"/>
</dbReference>
<sequence length="72" mass="8058">MTATTGASRRLVSITETAEILGISPKTVRRRIATGDLAAVRLGRRTIRIRTESIDKMIDAHSVTPWALRKWQ</sequence>
<evidence type="ECO:0000313" key="3">
    <source>
        <dbReference type="Proteomes" id="UP001499882"/>
    </source>
</evidence>